<feature type="domain" description="Peptidase S9 prolyl oligopeptidase catalytic" evidence="14">
    <location>
        <begin position="564"/>
        <end position="751"/>
    </location>
</feature>
<keyword evidence="7" id="KW-0645">Protease</keyword>
<dbReference type="GO" id="GO:0004177">
    <property type="term" value="F:aminopeptidase activity"/>
    <property type="evidence" value="ECO:0007669"/>
    <property type="project" value="UniProtKB-KW"/>
</dbReference>
<protein>
    <recommendedName>
        <fullName evidence="4">dipeptidyl-peptidase IV</fullName>
        <ecNumber evidence="4">3.4.14.5</ecNumber>
    </recommendedName>
    <alternativeName>
        <fullName evidence="12">Dipeptidyl peptidase IV</fullName>
    </alternativeName>
</protein>
<dbReference type="InterPro" id="IPR001375">
    <property type="entry name" value="Peptidase_S9_cat"/>
</dbReference>
<evidence type="ECO:0000256" key="4">
    <source>
        <dbReference type="ARBA" id="ARBA00012062"/>
    </source>
</evidence>
<dbReference type="EC" id="3.4.14.5" evidence="4"/>
<dbReference type="InterPro" id="IPR002469">
    <property type="entry name" value="Peptidase_S9B_N"/>
</dbReference>
<dbReference type="Gene3D" id="2.140.10.30">
    <property type="entry name" value="Dipeptidylpeptidase IV, N-terminal domain"/>
    <property type="match status" value="1"/>
</dbReference>
<dbReference type="Gene3D" id="3.40.50.1820">
    <property type="entry name" value="alpha/beta hydrolase"/>
    <property type="match status" value="1"/>
</dbReference>
<evidence type="ECO:0000256" key="7">
    <source>
        <dbReference type="ARBA" id="ARBA00022670"/>
    </source>
</evidence>
<sequence>MKVTHGIKGFVALSVTFSSIILQVTAVPAPAAISKKLANFTEVFSGGFRVSRTAVTWLESDKKDEDGLYVSQDASGSLIFKNIVTGENETFVNAADVGVKQADVVDYQIQPDRKFVLYATNYTKQYRYTFLADYHVFNRETKETVPLIEDQAGDIQYAGWAPKGDVIAFVRANDLYIWRNGKVQRVTTDGGPDQFNAVPDWVYEEEIFGDTKTLWFSPDAEYLAYLSFNETGVPTYTIPYYMASQKNAPPYPSELELRYPKVGEKNPTVSFSLLSLKDEEAKPEKIELDTFEADDLLVTEVAWVAEEHANVIVRTTNRYQDLEKVLLVDVEKASKKVVRERDATDGWLEPLQAIKFIPGLDTPSYIDLSDESGWNHIYLHTVDGSKEPVALTSGKWEVSSVVKVDASRGLIYYLSTERHSTERHLYSVSLEGKKKALVDTKKEGVYAASFSTGGGYYILSYNGPLLPWQTLNSVDSAKALQTLNDNAALKTKLANYNLPTQTWSTVKNPEGFTFNVIEYLPPNFNPRKKYPVLFAPYGGPNAQETTKTFRTTVDWKNYVASDPELQYIIVVVDGRGTGYQGRKHRAAVTKQLGKLEAEDQLFVAQQWRKKAYVDPAHIAIWGWSFGGYLSGKVAELNSGVFSLAIMTAPVTDWRFYDSMYTERYMKSLETNKDGYIETSINKSEGFKNIKGGFLIQHGTGDDNVHFQNTAVLVDKLLQEGVKPHRMQSTFFPDSDHSINFHGAQDYLYRELASELYEEKMRKGDGTRGHQWEL</sequence>
<dbReference type="GO" id="GO:0008236">
    <property type="term" value="F:serine-type peptidase activity"/>
    <property type="evidence" value="ECO:0007669"/>
    <property type="project" value="UniProtKB-KW"/>
</dbReference>
<evidence type="ECO:0000259" key="14">
    <source>
        <dbReference type="Pfam" id="PF00326"/>
    </source>
</evidence>
<keyword evidence="8 13" id="KW-0732">Signal</keyword>
<name>A0A3N4ILZ7_ASCIM</name>
<evidence type="ECO:0000256" key="9">
    <source>
        <dbReference type="ARBA" id="ARBA00022801"/>
    </source>
</evidence>
<evidence type="ECO:0000313" key="16">
    <source>
        <dbReference type="EMBL" id="RPA86716.1"/>
    </source>
</evidence>
<evidence type="ECO:0000256" key="12">
    <source>
        <dbReference type="ARBA" id="ARBA00030567"/>
    </source>
</evidence>
<dbReference type="FunFam" id="3.40.50.1820:FF:000003">
    <property type="entry name" value="Dipeptidyl peptidase 4"/>
    <property type="match status" value="1"/>
</dbReference>
<gene>
    <name evidence="16" type="ORF">BJ508DRAFT_410918</name>
</gene>
<dbReference type="SUPFAM" id="SSF82171">
    <property type="entry name" value="DPP6 N-terminal domain-like"/>
    <property type="match status" value="1"/>
</dbReference>
<organism evidence="16 17">
    <name type="scientific">Ascobolus immersus RN42</name>
    <dbReference type="NCBI Taxonomy" id="1160509"/>
    <lineage>
        <taxon>Eukaryota</taxon>
        <taxon>Fungi</taxon>
        <taxon>Dikarya</taxon>
        <taxon>Ascomycota</taxon>
        <taxon>Pezizomycotina</taxon>
        <taxon>Pezizomycetes</taxon>
        <taxon>Pezizales</taxon>
        <taxon>Ascobolaceae</taxon>
        <taxon>Ascobolus</taxon>
    </lineage>
</organism>
<dbReference type="Pfam" id="PF00326">
    <property type="entry name" value="Peptidase_S9"/>
    <property type="match status" value="1"/>
</dbReference>
<evidence type="ECO:0000256" key="8">
    <source>
        <dbReference type="ARBA" id="ARBA00022729"/>
    </source>
</evidence>
<dbReference type="AlphaFoldDB" id="A0A3N4ILZ7"/>
<feature type="signal peptide" evidence="13">
    <location>
        <begin position="1"/>
        <end position="26"/>
    </location>
</feature>
<feature type="domain" description="Dipeptidylpeptidase IV N-terminal" evidence="15">
    <location>
        <begin position="110"/>
        <end position="468"/>
    </location>
</feature>
<evidence type="ECO:0000256" key="6">
    <source>
        <dbReference type="ARBA" id="ARBA00022525"/>
    </source>
</evidence>
<keyword evidence="5 16" id="KW-0031">Aminopeptidase</keyword>
<keyword evidence="9" id="KW-0378">Hydrolase</keyword>
<dbReference type="EMBL" id="ML119648">
    <property type="protein sequence ID" value="RPA86716.1"/>
    <property type="molecule type" value="Genomic_DNA"/>
</dbReference>
<reference evidence="16 17" key="1">
    <citation type="journal article" date="2018" name="Nat. Ecol. Evol.">
        <title>Pezizomycetes genomes reveal the molecular basis of ectomycorrhizal truffle lifestyle.</title>
        <authorList>
            <person name="Murat C."/>
            <person name="Payen T."/>
            <person name="Noel B."/>
            <person name="Kuo A."/>
            <person name="Morin E."/>
            <person name="Chen J."/>
            <person name="Kohler A."/>
            <person name="Krizsan K."/>
            <person name="Balestrini R."/>
            <person name="Da Silva C."/>
            <person name="Montanini B."/>
            <person name="Hainaut M."/>
            <person name="Levati E."/>
            <person name="Barry K.W."/>
            <person name="Belfiori B."/>
            <person name="Cichocki N."/>
            <person name="Clum A."/>
            <person name="Dockter R.B."/>
            <person name="Fauchery L."/>
            <person name="Guy J."/>
            <person name="Iotti M."/>
            <person name="Le Tacon F."/>
            <person name="Lindquist E.A."/>
            <person name="Lipzen A."/>
            <person name="Malagnac F."/>
            <person name="Mello A."/>
            <person name="Molinier V."/>
            <person name="Miyauchi S."/>
            <person name="Poulain J."/>
            <person name="Riccioni C."/>
            <person name="Rubini A."/>
            <person name="Sitrit Y."/>
            <person name="Splivallo R."/>
            <person name="Traeger S."/>
            <person name="Wang M."/>
            <person name="Zifcakova L."/>
            <person name="Wipf D."/>
            <person name="Zambonelli A."/>
            <person name="Paolocci F."/>
            <person name="Nowrousian M."/>
            <person name="Ottonello S."/>
            <person name="Baldrian P."/>
            <person name="Spatafora J.W."/>
            <person name="Henrissat B."/>
            <person name="Nagy L.G."/>
            <person name="Aury J.M."/>
            <person name="Wincker P."/>
            <person name="Grigoriev I.V."/>
            <person name="Bonfante P."/>
            <person name="Martin F.M."/>
        </authorList>
    </citation>
    <scope>NUCLEOTIDE SEQUENCE [LARGE SCALE GENOMIC DNA]</scope>
    <source>
        <strain evidence="16 17">RN42</strain>
    </source>
</reference>
<dbReference type="Pfam" id="PF00930">
    <property type="entry name" value="DPPIV_N"/>
    <property type="match status" value="1"/>
</dbReference>
<dbReference type="Proteomes" id="UP000275078">
    <property type="component" value="Unassembled WGS sequence"/>
</dbReference>
<evidence type="ECO:0000256" key="13">
    <source>
        <dbReference type="SAM" id="SignalP"/>
    </source>
</evidence>
<evidence type="ECO:0000256" key="2">
    <source>
        <dbReference type="ARBA" id="ARBA00004613"/>
    </source>
</evidence>
<evidence type="ECO:0000313" key="17">
    <source>
        <dbReference type="Proteomes" id="UP000275078"/>
    </source>
</evidence>
<dbReference type="InterPro" id="IPR050278">
    <property type="entry name" value="Serine_Prot_S9B/DPPIV"/>
</dbReference>
<dbReference type="GO" id="GO:0008239">
    <property type="term" value="F:dipeptidyl-peptidase activity"/>
    <property type="evidence" value="ECO:0007669"/>
    <property type="project" value="UniProtKB-EC"/>
</dbReference>
<dbReference type="PANTHER" id="PTHR11731">
    <property type="entry name" value="PROTEASE FAMILY S9B,C DIPEPTIDYL-PEPTIDASE IV-RELATED"/>
    <property type="match status" value="1"/>
</dbReference>
<feature type="chain" id="PRO_5018182658" description="dipeptidyl-peptidase IV" evidence="13">
    <location>
        <begin position="27"/>
        <end position="773"/>
    </location>
</feature>
<dbReference type="GO" id="GO:0006508">
    <property type="term" value="P:proteolysis"/>
    <property type="evidence" value="ECO:0007669"/>
    <property type="project" value="UniProtKB-KW"/>
</dbReference>
<comment type="catalytic activity">
    <reaction evidence="1">
        <text>Release of an N-terminal dipeptide, Xaa-Yaa-|-Zaa-, from a polypeptide, preferentially when Yaa is Pro, provided Zaa is neither Pro nor hydroxyproline.</text>
        <dbReference type="EC" id="3.4.14.5"/>
    </reaction>
</comment>
<proteinExistence type="inferred from homology"/>
<dbReference type="GO" id="GO:0005576">
    <property type="term" value="C:extracellular region"/>
    <property type="evidence" value="ECO:0007669"/>
    <property type="project" value="UniProtKB-SubCell"/>
</dbReference>
<dbReference type="OrthoDB" id="16520at2759"/>
<comment type="subcellular location">
    <subcellularLocation>
        <location evidence="2">Secreted</location>
    </subcellularLocation>
</comment>
<comment type="similarity">
    <text evidence="3">Belongs to the peptidase S9B family.</text>
</comment>
<evidence type="ECO:0000256" key="5">
    <source>
        <dbReference type="ARBA" id="ARBA00022438"/>
    </source>
</evidence>
<dbReference type="STRING" id="1160509.A0A3N4ILZ7"/>
<keyword evidence="6" id="KW-0964">Secreted</keyword>
<evidence type="ECO:0000256" key="3">
    <source>
        <dbReference type="ARBA" id="ARBA00006150"/>
    </source>
</evidence>
<dbReference type="InterPro" id="IPR029058">
    <property type="entry name" value="AB_hydrolase_fold"/>
</dbReference>
<accession>A0A3N4ILZ7</accession>
<dbReference type="SUPFAM" id="SSF53474">
    <property type="entry name" value="alpha/beta-Hydrolases"/>
    <property type="match status" value="1"/>
</dbReference>
<evidence type="ECO:0000256" key="10">
    <source>
        <dbReference type="ARBA" id="ARBA00022825"/>
    </source>
</evidence>
<keyword evidence="11" id="KW-0325">Glycoprotein</keyword>
<dbReference type="PANTHER" id="PTHR11731:SF162">
    <property type="entry name" value="DIPEPTIDYL PEPTIDASE 4-RELATED"/>
    <property type="match status" value="1"/>
</dbReference>
<keyword evidence="10" id="KW-0720">Serine protease</keyword>
<evidence type="ECO:0000256" key="11">
    <source>
        <dbReference type="ARBA" id="ARBA00023180"/>
    </source>
</evidence>
<evidence type="ECO:0000256" key="1">
    <source>
        <dbReference type="ARBA" id="ARBA00001257"/>
    </source>
</evidence>
<evidence type="ECO:0000259" key="15">
    <source>
        <dbReference type="Pfam" id="PF00930"/>
    </source>
</evidence>
<dbReference type="GO" id="GO:0005886">
    <property type="term" value="C:plasma membrane"/>
    <property type="evidence" value="ECO:0007669"/>
    <property type="project" value="TreeGrafter"/>
</dbReference>
<keyword evidence="17" id="KW-1185">Reference proteome</keyword>